<keyword evidence="5" id="KW-0418">Kinase</keyword>
<dbReference type="Proteomes" id="UP000011021">
    <property type="component" value="Unassembled WGS sequence"/>
</dbReference>
<evidence type="ECO:0000256" key="4">
    <source>
        <dbReference type="ARBA" id="ARBA00022741"/>
    </source>
</evidence>
<name>E7S0B8_9BURK</name>
<dbReference type="AlphaFoldDB" id="E7S0B8"/>
<keyword evidence="4" id="KW-0547">Nucleotide-binding</keyword>
<evidence type="ECO:0000256" key="10">
    <source>
        <dbReference type="SAM" id="MobiDB-lite"/>
    </source>
</evidence>
<evidence type="ECO:0000256" key="5">
    <source>
        <dbReference type="ARBA" id="ARBA00022777"/>
    </source>
</evidence>
<dbReference type="GO" id="GO:0005886">
    <property type="term" value="C:plasma membrane"/>
    <property type="evidence" value="ECO:0007669"/>
    <property type="project" value="TreeGrafter"/>
</dbReference>
<gene>
    <name evidence="14" type="ORF">HMPREF0551_2382</name>
</gene>
<organism evidence="14 15">
    <name type="scientific">Lautropia mirabilis ATCC 51599</name>
    <dbReference type="NCBI Taxonomy" id="887898"/>
    <lineage>
        <taxon>Bacteria</taxon>
        <taxon>Pseudomonadati</taxon>
        <taxon>Pseudomonadota</taxon>
        <taxon>Betaproteobacteria</taxon>
        <taxon>Burkholderiales</taxon>
        <taxon>Burkholderiaceae</taxon>
        <taxon>Lautropia</taxon>
    </lineage>
</organism>
<dbReference type="PANTHER" id="PTHR32309:SF13">
    <property type="entry name" value="FERRIC ENTEROBACTIN TRANSPORT PROTEIN FEPE"/>
    <property type="match status" value="1"/>
</dbReference>
<keyword evidence="6" id="KW-0067">ATP-binding</keyword>
<dbReference type="eggNOG" id="COG0489">
    <property type="taxonomic scope" value="Bacteria"/>
</dbReference>
<dbReference type="InterPro" id="IPR050445">
    <property type="entry name" value="Bact_polysacc_biosynth/exp"/>
</dbReference>
<keyword evidence="11" id="KW-0472">Membrane</keyword>
<dbReference type="STRING" id="887898.HMPREF0551_2382"/>
<dbReference type="InterPro" id="IPR005702">
    <property type="entry name" value="Wzc-like_C"/>
</dbReference>
<evidence type="ECO:0000313" key="15">
    <source>
        <dbReference type="Proteomes" id="UP000011021"/>
    </source>
</evidence>
<dbReference type="GO" id="GO:0004715">
    <property type="term" value="F:non-membrane spanning protein tyrosine kinase activity"/>
    <property type="evidence" value="ECO:0007669"/>
    <property type="project" value="UniProtKB-EC"/>
</dbReference>
<sequence length="758" mass="82308">MVPVAPSFLSPFDVAPSTTHVVPEAANSTPVIVDYWRLIVRERRHLLVPVLLAALIALVVGLRTTPVYEATSSVTFESTKGPVSIQDVGGGLANVSVEDGASEFLETSDVALRVIRDLNLTSRPEFVASGPLQNLIADIRAAWSAKEPTTENQLEERALNYFHDHLKVVKVHQRPLVKVSFQSQDPQLAAAIVNQVPAAFIRADMDARYSATREADQWLNERLAQLKANLDRSEQALAEYRRVNGIVARDSDEGSDRQISILNQRLIDARGRLAAAQDAQKQASSSDWGRVMGTPAIANNPAVARARELQSGAEARLAELRSQMGEAHPQYRKAASELTQAQDDLRRQVEAARREIGGELEAARANERQIAASLAAARQTYQNLGSKEIAARQMEQEVQTNRQLYQTFLGRLREVTAAGDFVKPPARLVDPAQVPTSPVKPQLVLMTAIGALLGLLVGFFAIVLMDQIRNTLRRTDDVETKLGRPLLTAIPKLSGASTRKIARMQTLMPDSLYAEAIRTLATSVALAGMEKDMKVVAISSAMDDEGKTAVACNLAAALATTRRVLLLDADLRRPSVSAAMGLPPGTPGLVQLLTRRASLDQCIKSVRSSPLRVLPAGRAASNALDLLMSSRFDKLIAELKKHFDTIIIDCPPVQLVSDTLVLGRAASSMIFVARSDSTPLQVTRRALHRIDKAGIPVLGVALNAHDFAQADRFYGESSGYGHDYAYAYGRSGERRRSSGSRSSSVPTVTQVAPDTQTT</sequence>
<dbReference type="Gene3D" id="3.40.50.300">
    <property type="entry name" value="P-loop containing nucleotide triphosphate hydrolases"/>
    <property type="match status" value="1"/>
</dbReference>
<evidence type="ECO:0000256" key="9">
    <source>
        <dbReference type="SAM" id="Coils"/>
    </source>
</evidence>
<keyword evidence="9" id="KW-0175">Coiled coil</keyword>
<keyword evidence="7" id="KW-0829">Tyrosine-protein kinase</keyword>
<comment type="similarity">
    <text evidence="1">Belongs to the CpsD/CapB family.</text>
</comment>
<proteinExistence type="inferred from homology"/>
<evidence type="ECO:0000256" key="11">
    <source>
        <dbReference type="SAM" id="Phobius"/>
    </source>
</evidence>
<evidence type="ECO:0000256" key="6">
    <source>
        <dbReference type="ARBA" id="ARBA00022840"/>
    </source>
</evidence>
<protein>
    <recommendedName>
        <fullName evidence="2">non-specific protein-tyrosine kinase</fullName>
        <ecNumber evidence="2">2.7.10.2</ecNumber>
    </recommendedName>
</protein>
<evidence type="ECO:0000259" key="13">
    <source>
        <dbReference type="Pfam" id="PF13807"/>
    </source>
</evidence>
<feature type="transmembrane region" description="Helical" evidence="11">
    <location>
        <begin position="443"/>
        <end position="464"/>
    </location>
</feature>
<feature type="domain" description="Tyrosine-protein kinase G-rich" evidence="13">
    <location>
        <begin position="393"/>
        <end position="463"/>
    </location>
</feature>
<dbReference type="SUPFAM" id="SSF52540">
    <property type="entry name" value="P-loop containing nucleoside triphosphate hydrolases"/>
    <property type="match status" value="1"/>
</dbReference>
<feature type="domain" description="AAA" evidence="12">
    <location>
        <begin position="533"/>
        <end position="668"/>
    </location>
</feature>
<dbReference type="CDD" id="cd05387">
    <property type="entry name" value="BY-kinase"/>
    <property type="match status" value="1"/>
</dbReference>
<dbReference type="InterPro" id="IPR025669">
    <property type="entry name" value="AAA_dom"/>
</dbReference>
<keyword evidence="11" id="KW-0812">Transmembrane</keyword>
<dbReference type="Pfam" id="PF13614">
    <property type="entry name" value="AAA_31"/>
    <property type="match status" value="1"/>
</dbReference>
<feature type="coiled-coil region" evidence="9">
    <location>
        <begin position="303"/>
        <end position="355"/>
    </location>
</feature>
<accession>E7S0B8</accession>
<evidence type="ECO:0000256" key="7">
    <source>
        <dbReference type="ARBA" id="ARBA00023137"/>
    </source>
</evidence>
<dbReference type="HOGENOM" id="CLU_009912_2_1_4"/>
<dbReference type="eggNOG" id="COG3206">
    <property type="taxonomic scope" value="Bacteria"/>
</dbReference>
<feature type="region of interest" description="Disordered" evidence="10">
    <location>
        <begin position="731"/>
        <end position="758"/>
    </location>
</feature>
<evidence type="ECO:0000256" key="2">
    <source>
        <dbReference type="ARBA" id="ARBA00011903"/>
    </source>
</evidence>
<evidence type="ECO:0000259" key="12">
    <source>
        <dbReference type="Pfam" id="PF13614"/>
    </source>
</evidence>
<evidence type="ECO:0000256" key="8">
    <source>
        <dbReference type="ARBA" id="ARBA00051245"/>
    </source>
</evidence>
<dbReference type="InterPro" id="IPR027417">
    <property type="entry name" value="P-loop_NTPase"/>
</dbReference>
<dbReference type="EMBL" id="AEQP01000022">
    <property type="protein sequence ID" value="EFV94267.1"/>
    <property type="molecule type" value="Genomic_DNA"/>
</dbReference>
<dbReference type="Pfam" id="PF13807">
    <property type="entry name" value="GNVR"/>
    <property type="match status" value="1"/>
</dbReference>
<comment type="catalytic activity">
    <reaction evidence="8">
        <text>L-tyrosyl-[protein] + ATP = O-phospho-L-tyrosyl-[protein] + ADP + H(+)</text>
        <dbReference type="Rhea" id="RHEA:10596"/>
        <dbReference type="Rhea" id="RHEA-COMP:10136"/>
        <dbReference type="Rhea" id="RHEA-COMP:20101"/>
        <dbReference type="ChEBI" id="CHEBI:15378"/>
        <dbReference type="ChEBI" id="CHEBI:30616"/>
        <dbReference type="ChEBI" id="CHEBI:46858"/>
        <dbReference type="ChEBI" id="CHEBI:61978"/>
        <dbReference type="ChEBI" id="CHEBI:456216"/>
        <dbReference type="EC" id="2.7.10.2"/>
    </reaction>
</comment>
<evidence type="ECO:0000256" key="1">
    <source>
        <dbReference type="ARBA" id="ARBA00007316"/>
    </source>
</evidence>
<dbReference type="InterPro" id="IPR032807">
    <property type="entry name" value="GNVR"/>
</dbReference>
<reference evidence="14 15" key="1">
    <citation type="submission" date="2010-12" db="EMBL/GenBank/DDBJ databases">
        <authorList>
            <person name="Muzny D."/>
            <person name="Qin X."/>
            <person name="Deng J."/>
            <person name="Jiang H."/>
            <person name="Liu Y."/>
            <person name="Qu J."/>
            <person name="Song X.-Z."/>
            <person name="Zhang L."/>
            <person name="Thornton R."/>
            <person name="Coyle M."/>
            <person name="Francisco L."/>
            <person name="Jackson L."/>
            <person name="Javaid M."/>
            <person name="Korchina V."/>
            <person name="Kovar C."/>
            <person name="Mata R."/>
            <person name="Mathew T."/>
            <person name="Ngo R."/>
            <person name="Nguyen L."/>
            <person name="Nguyen N."/>
            <person name="Okwuonu G."/>
            <person name="Ongeri F."/>
            <person name="Pham C."/>
            <person name="Simmons D."/>
            <person name="Wilczek-Boney K."/>
            <person name="Hale W."/>
            <person name="Jakkamsetti A."/>
            <person name="Pham P."/>
            <person name="Ruth R."/>
            <person name="San Lucas F."/>
            <person name="Warren J."/>
            <person name="Zhang J."/>
            <person name="Zhao Z."/>
            <person name="Zhou C."/>
            <person name="Zhu D."/>
            <person name="Lee S."/>
            <person name="Bess C."/>
            <person name="Blankenburg K."/>
            <person name="Forbes L."/>
            <person name="Fu Q."/>
            <person name="Gubbala S."/>
            <person name="Hirani K."/>
            <person name="Jayaseelan J.C."/>
            <person name="Lara F."/>
            <person name="Munidasa M."/>
            <person name="Palculict T."/>
            <person name="Patil S."/>
            <person name="Pu L.-L."/>
            <person name="Saada N."/>
            <person name="Tang L."/>
            <person name="Weissenberger G."/>
            <person name="Zhu Y."/>
            <person name="Hemphill L."/>
            <person name="Shang Y."/>
            <person name="Youmans B."/>
            <person name="Ayvaz T."/>
            <person name="Ross M."/>
            <person name="Santibanez J."/>
            <person name="Aqrawi P."/>
            <person name="Gross S."/>
            <person name="Joshi V."/>
            <person name="Fowler G."/>
            <person name="Nazareth L."/>
            <person name="Reid J."/>
            <person name="Worley K."/>
            <person name="Petrosino J."/>
            <person name="Highlander S."/>
            <person name="Gibbs R."/>
        </authorList>
    </citation>
    <scope>NUCLEOTIDE SEQUENCE [LARGE SCALE GENOMIC DNA]</scope>
    <source>
        <strain evidence="14 15">ATCC 51599</strain>
    </source>
</reference>
<dbReference type="GO" id="GO:0005524">
    <property type="term" value="F:ATP binding"/>
    <property type="evidence" value="ECO:0007669"/>
    <property type="project" value="UniProtKB-KW"/>
</dbReference>
<dbReference type="NCBIfam" id="TIGR01007">
    <property type="entry name" value="eps_fam"/>
    <property type="match status" value="1"/>
</dbReference>
<evidence type="ECO:0000313" key="14">
    <source>
        <dbReference type="EMBL" id="EFV94267.1"/>
    </source>
</evidence>
<feature type="compositionally biased region" description="Polar residues" evidence="10">
    <location>
        <begin position="745"/>
        <end position="758"/>
    </location>
</feature>
<dbReference type="PANTHER" id="PTHR32309">
    <property type="entry name" value="TYROSINE-PROTEIN KINASE"/>
    <property type="match status" value="1"/>
</dbReference>
<dbReference type="EC" id="2.7.10.2" evidence="2"/>
<keyword evidence="15" id="KW-1185">Reference proteome</keyword>
<comment type="caution">
    <text evidence="14">The sequence shown here is derived from an EMBL/GenBank/DDBJ whole genome shotgun (WGS) entry which is preliminary data.</text>
</comment>
<feature type="coiled-coil region" evidence="9">
    <location>
        <begin position="216"/>
        <end position="243"/>
    </location>
</feature>
<keyword evidence="11" id="KW-1133">Transmembrane helix</keyword>
<keyword evidence="3" id="KW-0808">Transferase</keyword>
<evidence type="ECO:0000256" key="3">
    <source>
        <dbReference type="ARBA" id="ARBA00022679"/>
    </source>
</evidence>